<protein>
    <submittedName>
        <fullName evidence="2">Uncharacterized protein</fullName>
    </submittedName>
</protein>
<accession>A0A6A6KPD6</accession>
<proteinExistence type="predicted"/>
<dbReference type="EMBL" id="JAAGAX010000015">
    <property type="protein sequence ID" value="KAF2290125.1"/>
    <property type="molecule type" value="Genomic_DNA"/>
</dbReference>
<keyword evidence="3" id="KW-1185">Reference proteome</keyword>
<organism evidence="2 3">
    <name type="scientific">Hevea brasiliensis</name>
    <name type="common">Para rubber tree</name>
    <name type="synonym">Siphonia brasiliensis</name>
    <dbReference type="NCBI Taxonomy" id="3981"/>
    <lineage>
        <taxon>Eukaryota</taxon>
        <taxon>Viridiplantae</taxon>
        <taxon>Streptophyta</taxon>
        <taxon>Embryophyta</taxon>
        <taxon>Tracheophyta</taxon>
        <taxon>Spermatophyta</taxon>
        <taxon>Magnoliopsida</taxon>
        <taxon>eudicotyledons</taxon>
        <taxon>Gunneridae</taxon>
        <taxon>Pentapetalae</taxon>
        <taxon>rosids</taxon>
        <taxon>fabids</taxon>
        <taxon>Malpighiales</taxon>
        <taxon>Euphorbiaceae</taxon>
        <taxon>Crotonoideae</taxon>
        <taxon>Micrandreae</taxon>
        <taxon>Hevea</taxon>
    </lineage>
</organism>
<evidence type="ECO:0000313" key="2">
    <source>
        <dbReference type="EMBL" id="KAF2290125.1"/>
    </source>
</evidence>
<comment type="caution">
    <text evidence="2">The sequence shown here is derived from an EMBL/GenBank/DDBJ whole genome shotgun (WGS) entry which is preliminary data.</text>
</comment>
<sequence length="90" mass="9486">MSPITTTINLDHHGETSTGYSNNQTNPPLAITIIPDNPGVIIVTSFNPSGSYLDPVATFKEITLSVLPCPLSDSYEILLGIQITSGALVS</sequence>
<name>A0A6A6KPD6_HEVBR</name>
<evidence type="ECO:0000256" key="1">
    <source>
        <dbReference type="SAM" id="MobiDB-lite"/>
    </source>
</evidence>
<evidence type="ECO:0000313" key="3">
    <source>
        <dbReference type="Proteomes" id="UP000467840"/>
    </source>
</evidence>
<feature type="region of interest" description="Disordered" evidence="1">
    <location>
        <begin position="1"/>
        <end position="24"/>
    </location>
</feature>
<reference evidence="2 3" key="1">
    <citation type="journal article" date="2020" name="Mol. Plant">
        <title>The Chromosome-Based Rubber Tree Genome Provides New Insights into Spurge Genome Evolution and Rubber Biosynthesis.</title>
        <authorList>
            <person name="Liu J."/>
            <person name="Shi C."/>
            <person name="Shi C.C."/>
            <person name="Li W."/>
            <person name="Zhang Q.J."/>
            <person name="Zhang Y."/>
            <person name="Li K."/>
            <person name="Lu H.F."/>
            <person name="Shi C."/>
            <person name="Zhu S.T."/>
            <person name="Xiao Z.Y."/>
            <person name="Nan H."/>
            <person name="Yue Y."/>
            <person name="Zhu X.G."/>
            <person name="Wu Y."/>
            <person name="Hong X.N."/>
            <person name="Fan G.Y."/>
            <person name="Tong Y."/>
            <person name="Zhang D."/>
            <person name="Mao C.L."/>
            <person name="Liu Y.L."/>
            <person name="Hao S.J."/>
            <person name="Liu W.Q."/>
            <person name="Lv M.Q."/>
            <person name="Zhang H.B."/>
            <person name="Liu Y."/>
            <person name="Hu-Tang G.R."/>
            <person name="Wang J.P."/>
            <person name="Wang J.H."/>
            <person name="Sun Y.H."/>
            <person name="Ni S.B."/>
            <person name="Chen W.B."/>
            <person name="Zhang X.C."/>
            <person name="Jiao Y.N."/>
            <person name="Eichler E.E."/>
            <person name="Li G.H."/>
            <person name="Liu X."/>
            <person name="Gao L.Z."/>
        </authorList>
    </citation>
    <scope>NUCLEOTIDE SEQUENCE [LARGE SCALE GENOMIC DNA]</scope>
    <source>
        <strain evidence="3">cv. GT1</strain>
        <tissue evidence="2">Leaf</tissue>
    </source>
</reference>
<gene>
    <name evidence="2" type="ORF">GH714_002882</name>
</gene>
<dbReference type="Proteomes" id="UP000467840">
    <property type="component" value="Chromosome 2"/>
</dbReference>
<dbReference type="AlphaFoldDB" id="A0A6A6KPD6"/>